<reference evidence="4 5" key="1">
    <citation type="submission" date="2019-07" db="EMBL/GenBank/DDBJ databases">
        <title>De Novo Assembly of kiwifruit Actinidia rufa.</title>
        <authorList>
            <person name="Sugita-Konishi S."/>
            <person name="Sato K."/>
            <person name="Mori E."/>
            <person name="Abe Y."/>
            <person name="Kisaki G."/>
            <person name="Hamano K."/>
            <person name="Suezawa K."/>
            <person name="Otani M."/>
            <person name="Fukuda T."/>
            <person name="Manabe T."/>
            <person name="Gomi K."/>
            <person name="Tabuchi M."/>
            <person name="Akimitsu K."/>
            <person name="Kataoka I."/>
        </authorList>
    </citation>
    <scope>NUCLEOTIDE SEQUENCE [LARGE SCALE GENOMIC DNA]</scope>
    <source>
        <strain evidence="5">cv. Fuchu</strain>
    </source>
</reference>
<feature type="region of interest" description="Disordered" evidence="2">
    <location>
        <begin position="205"/>
        <end position="239"/>
    </location>
</feature>
<feature type="region of interest" description="Disordered" evidence="2">
    <location>
        <begin position="98"/>
        <end position="122"/>
    </location>
</feature>
<feature type="compositionally biased region" description="Gly residues" evidence="2">
    <location>
        <begin position="56"/>
        <end position="73"/>
    </location>
</feature>
<dbReference type="SUPFAM" id="SSF57667">
    <property type="entry name" value="beta-beta-alpha zinc fingers"/>
    <property type="match status" value="1"/>
</dbReference>
<dbReference type="PANTHER" id="PTHR47591">
    <property type="entry name" value="ZINC FINGER PROTEIN ZAT2-RELATED"/>
    <property type="match status" value="1"/>
</dbReference>
<keyword evidence="5" id="KW-1185">Reference proteome</keyword>
<comment type="caution">
    <text evidence="4">The sequence shown here is derived from an EMBL/GenBank/DDBJ whole genome shotgun (WGS) entry which is preliminary data.</text>
</comment>
<evidence type="ECO:0000259" key="3">
    <source>
        <dbReference type="PROSITE" id="PS50157"/>
    </source>
</evidence>
<feature type="region of interest" description="Disordered" evidence="2">
    <location>
        <begin position="1"/>
        <end position="74"/>
    </location>
</feature>
<evidence type="ECO:0000256" key="1">
    <source>
        <dbReference type="PROSITE-ProRule" id="PRU00042"/>
    </source>
</evidence>
<evidence type="ECO:0000313" key="4">
    <source>
        <dbReference type="EMBL" id="GFZ09448.1"/>
    </source>
</evidence>
<dbReference type="SMART" id="SM00355">
    <property type="entry name" value="ZnF_C2H2"/>
    <property type="match status" value="1"/>
</dbReference>
<organism evidence="4 5">
    <name type="scientific">Actinidia rufa</name>
    <dbReference type="NCBI Taxonomy" id="165716"/>
    <lineage>
        <taxon>Eukaryota</taxon>
        <taxon>Viridiplantae</taxon>
        <taxon>Streptophyta</taxon>
        <taxon>Embryophyta</taxon>
        <taxon>Tracheophyta</taxon>
        <taxon>Spermatophyta</taxon>
        <taxon>Magnoliopsida</taxon>
        <taxon>eudicotyledons</taxon>
        <taxon>Gunneridae</taxon>
        <taxon>Pentapetalae</taxon>
        <taxon>asterids</taxon>
        <taxon>Ericales</taxon>
        <taxon>Actinidiaceae</taxon>
        <taxon>Actinidia</taxon>
    </lineage>
</organism>
<name>A0A7J0GFF2_9ERIC</name>
<dbReference type="Proteomes" id="UP000585474">
    <property type="component" value="Unassembled WGS sequence"/>
</dbReference>
<feature type="compositionally biased region" description="Polar residues" evidence="2">
    <location>
        <begin position="1"/>
        <end position="14"/>
    </location>
</feature>
<accession>A0A7J0GFF2</accession>
<dbReference type="GO" id="GO:0008270">
    <property type="term" value="F:zinc ion binding"/>
    <property type="evidence" value="ECO:0007669"/>
    <property type="project" value="UniProtKB-KW"/>
</dbReference>
<dbReference type="PROSITE" id="PS00028">
    <property type="entry name" value="ZINC_FINGER_C2H2_1"/>
    <property type="match status" value="1"/>
</dbReference>
<dbReference type="OrthoDB" id="1747664at2759"/>
<dbReference type="Pfam" id="PF13894">
    <property type="entry name" value="zf-C2H2_4"/>
    <property type="match status" value="1"/>
</dbReference>
<proteinExistence type="predicted"/>
<keyword evidence="1" id="KW-0479">Metal-binding</keyword>
<keyword evidence="1" id="KW-0863">Zinc-finger</keyword>
<dbReference type="InterPro" id="IPR013087">
    <property type="entry name" value="Znf_C2H2_type"/>
</dbReference>
<dbReference type="Gene3D" id="3.30.160.60">
    <property type="entry name" value="Classic Zinc Finger"/>
    <property type="match status" value="1"/>
</dbReference>
<dbReference type="EMBL" id="BJWL01000021">
    <property type="protein sequence ID" value="GFZ09448.1"/>
    <property type="molecule type" value="Genomic_DNA"/>
</dbReference>
<dbReference type="PANTHER" id="PTHR47591:SF1">
    <property type="entry name" value="ZINC FINGER PROTEIN ZAT2-RELATED"/>
    <property type="match status" value="1"/>
</dbReference>
<keyword evidence="1" id="KW-0862">Zinc</keyword>
<feature type="domain" description="C2H2-type" evidence="3">
    <location>
        <begin position="125"/>
        <end position="154"/>
    </location>
</feature>
<protein>
    <recommendedName>
        <fullName evidence="3">C2H2-type domain-containing protein</fullName>
    </recommendedName>
</protein>
<gene>
    <name evidence="4" type="ORF">Acr_21g0000470</name>
</gene>
<dbReference type="PROSITE" id="PS50157">
    <property type="entry name" value="ZINC_FINGER_C2H2_2"/>
    <property type="match status" value="1"/>
</dbReference>
<dbReference type="AlphaFoldDB" id="A0A7J0GFF2"/>
<dbReference type="InterPro" id="IPR036236">
    <property type="entry name" value="Znf_C2H2_sf"/>
</dbReference>
<feature type="compositionally biased region" description="Basic and acidic residues" evidence="2">
    <location>
        <begin position="205"/>
        <end position="216"/>
    </location>
</feature>
<evidence type="ECO:0000256" key="2">
    <source>
        <dbReference type="SAM" id="MobiDB-lite"/>
    </source>
</evidence>
<evidence type="ECO:0000313" key="5">
    <source>
        <dbReference type="Proteomes" id="UP000585474"/>
    </source>
</evidence>
<sequence>MTNPNDSPNQSPTHKTPKPRVAGEGPSGSTPPPRAAGASPSPQPLRDFRPHTTAAVGGGETAAGESSTGGWGGETVAVSEGLALLAIGGCGDCVEAASGEGGSGTVHRKRTRDGGVPPPVEGQQFQCPVCGRFFPSNHSLSGHMKSHPHRGWRGIHPPPVFSRDEFGDILGQAEEEVAMAASVKEGETVGDKEEEEEVVVAVEEGREEVAAEKGGDGTDLNEEPPRKLLDLNRTPSPEE</sequence>